<dbReference type="InterPro" id="IPR018692">
    <property type="entry name" value="DUF2189"/>
</dbReference>
<dbReference type="Pfam" id="PF09955">
    <property type="entry name" value="DUF2189"/>
    <property type="match status" value="1"/>
</dbReference>
<keyword evidence="2" id="KW-0472">Membrane</keyword>
<feature type="transmembrane region" description="Helical" evidence="2">
    <location>
        <begin position="150"/>
        <end position="174"/>
    </location>
</feature>
<proteinExistence type="predicted"/>
<feature type="transmembrane region" description="Helical" evidence="2">
    <location>
        <begin position="246"/>
        <end position="278"/>
    </location>
</feature>
<evidence type="ECO:0000256" key="1">
    <source>
        <dbReference type="SAM" id="MobiDB-lite"/>
    </source>
</evidence>
<dbReference type="AlphaFoldDB" id="A0A2T0RXV1"/>
<feature type="compositionally biased region" description="Pro residues" evidence="1">
    <location>
        <begin position="34"/>
        <end position="44"/>
    </location>
</feature>
<sequence length="302" mass="32831">MAVSPPSLSASDQCAAMPWEECVMTSESTGSTPPDDPAPQPPGLPEVNTVTVDDITASLRAGVSDFLARPVMSGFFGLFYAVFGILFVWCLVWLGKVWMVIPAAIGFPLVAPFAAAGLYEMSRRLQKGESFGWSAILSVIASQRKREMGWMAFVTLFILWVWFYQFRTVLVIVLKDSSFSDLDGFLNTVFYTPQGWTFLAIGFCVGAFLSAVLFSVTVVAMPMLLDREMDFVSAMLTSVNVVRENPVVMLGWAAIISVTMVVSMVPAFLGLIVTLPILGHTTWHLYQRAVAPSDAGSAPASP</sequence>
<accession>A0A2T0RXV1</accession>
<keyword evidence="4" id="KW-1185">Reference proteome</keyword>
<feature type="transmembrane region" description="Helical" evidence="2">
    <location>
        <begin position="75"/>
        <end position="94"/>
    </location>
</feature>
<feature type="transmembrane region" description="Helical" evidence="2">
    <location>
        <begin position="100"/>
        <end position="119"/>
    </location>
</feature>
<keyword evidence="2" id="KW-0812">Transmembrane</keyword>
<comment type="caution">
    <text evidence="3">The sequence shown here is derived from an EMBL/GenBank/DDBJ whole genome shotgun (WGS) entry which is preliminary data.</text>
</comment>
<organism evidence="3 4">
    <name type="scientific">Aliiruegeria haliotis</name>
    <dbReference type="NCBI Taxonomy" id="1280846"/>
    <lineage>
        <taxon>Bacteria</taxon>
        <taxon>Pseudomonadati</taxon>
        <taxon>Pseudomonadota</taxon>
        <taxon>Alphaproteobacteria</taxon>
        <taxon>Rhodobacterales</taxon>
        <taxon>Roseobacteraceae</taxon>
        <taxon>Aliiruegeria</taxon>
    </lineage>
</organism>
<reference evidence="3 4" key="1">
    <citation type="submission" date="2018-03" db="EMBL/GenBank/DDBJ databases">
        <title>Genomic Encyclopedia of Archaeal and Bacterial Type Strains, Phase II (KMG-II): from individual species to whole genera.</title>
        <authorList>
            <person name="Goeker M."/>
        </authorList>
    </citation>
    <scope>NUCLEOTIDE SEQUENCE [LARGE SCALE GENOMIC DNA]</scope>
    <source>
        <strain evidence="3 4">DSM 29328</strain>
    </source>
</reference>
<protein>
    <submittedName>
        <fullName evidence="3">Putative membrane protein</fullName>
    </submittedName>
</protein>
<evidence type="ECO:0000313" key="3">
    <source>
        <dbReference type="EMBL" id="PRY25980.1"/>
    </source>
</evidence>
<feature type="transmembrane region" description="Helical" evidence="2">
    <location>
        <begin position="194"/>
        <end position="225"/>
    </location>
</feature>
<evidence type="ECO:0000313" key="4">
    <source>
        <dbReference type="Proteomes" id="UP000239480"/>
    </source>
</evidence>
<dbReference type="Proteomes" id="UP000239480">
    <property type="component" value="Unassembled WGS sequence"/>
</dbReference>
<gene>
    <name evidence="3" type="ORF">CLV78_10171</name>
</gene>
<evidence type="ECO:0000256" key="2">
    <source>
        <dbReference type="SAM" id="Phobius"/>
    </source>
</evidence>
<keyword evidence="2" id="KW-1133">Transmembrane helix</keyword>
<name>A0A2T0RXV1_9RHOB</name>
<dbReference type="EMBL" id="PVTD01000001">
    <property type="protein sequence ID" value="PRY25980.1"/>
    <property type="molecule type" value="Genomic_DNA"/>
</dbReference>
<feature type="region of interest" description="Disordered" evidence="1">
    <location>
        <begin position="24"/>
        <end position="45"/>
    </location>
</feature>